<organism evidence="1 2">
    <name type="scientific">Lactuca sativa</name>
    <name type="common">Garden lettuce</name>
    <dbReference type="NCBI Taxonomy" id="4236"/>
    <lineage>
        <taxon>Eukaryota</taxon>
        <taxon>Viridiplantae</taxon>
        <taxon>Streptophyta</taxon>
        <taxon>Embryophyta</taxon>
        <taxon>Tracheophyta</taxon>
        <taxon>Spermatophyta</taxon>
        <taxon>Magnoliopsida</taxon>
        <taxon>eudicotyledons</taxon>
        <taxon>Gunneridae</taxon>
        <taxon>Pentapetalae</taxon>
        <taxon>asterids</taxon>
        <taxon>campanulids</taxon>
        <taxon>Asterales</taxon>
        <taxon>Asteraceae</taxon>
        <taxon>Cichorioideae</taxon>
        <taxon>Cichorieae</taxon>
        <taxon>Lactucinae</taxon>
        <taxon>Lactuca</taxon>
    </lineage>
</organism>
<protein>
    <submittedName>
        <fullName evidence="1">Uncharacterized protein</fullName>
    </submittedName>
</protein>
<accession>A0A9R1VX61</accession>
<evidence type="ECO:0000313" key="2">
    <source>
        <dbReference type="Proteomes" id="UP000235145"/>
    </source>
</evidence>
<proteinExistence type="predicted"/>
<dbReference type="AlphaFoldDB" id="A0A9R1VX61"/>
<name>A0A9R1VX61_LACSA</name>
<dbReference type="Proteomes" id="UP000235145">
    <property type="component" value="Unassembled WGS sequence"/>
</dbReference>
<reference evidence="1 2" key="1">
    <citation type="journal article" date="2017" name="Nat. Commun.">
        <title>Genome assembly with in vitro proximity ligation data and whole-genome triplication in lettuce.</title>
        <authorList>
            <person name="Reyes-Chin-Wo S."/>
            <person name="Wang Z."/>
            <person name="Yang X."/>
            <person name="Kozik A."/>
            <person name="Arikit S."/>
            <person name="Song C."/>
            <person name="Xia L."/>
            <person name="Froenicke L."/>
            <person name="Lavelle D.O."/>
            <person name="Truco M.J."/>
            <person name="Xia R."/>
            <person name="Zhu S."/>
            <person name="Xu C."/>
            <person name="Xu H."/>
            <person name="Xu X."/>
            <person name="Cox K."/>
            <person name="Korf I."/>
            <person name="Meyers B.C."/>
            <person name="Michelmore R.W."/>
        </authorList>
    </citation>
    <scope>NUCLEOTIDE SEQUENCE [LARGE SCALE GENOMIC DNA]</scope>
    <source>
        <strain evidence="2">cv. Salinas</strain>
        <tissue evidence="1">Seedlings</tissue>
    </source>
</reference>
<comment type="caution">
    <text evidence="1">The sequence shown here is derived from an EMBL/GenBank/DDBJ whole genome shotgun (WGS) entry which is preliminary data.</text>
</comment>
<evidence type="ECO:0000313" key="1">
    <source>
        <dbReference type="EMBL" id="KAJ0212291.1"/>
    </source>
</evidence>
<gene>
    <name evidence="1" type="ORF">LSAT_V11C400206310</name>
</gene>
<keyword evidence="2" id="KW-1185">Reference proteome</keyword>
<sequence>MLYIGERNGVERKRILLNVILCGALCGIWTARNKWIFNKIPTNSASIVDRIKVTTISRCKNRGSFGKIDWRVWNINPFFCL</sequence>
<dbReference type="EMBL" id="NBSK02000004">
    <property type="protein sequence ID" value="KAJ0212291.1"/>
    <property type="molecule type" value="Genomic_DNA"/>
</dbReference>